<dbReference type="InterPro" id="IPR050766">
    <property type="entry name" value="Bact_Lucif_Oxidored"/>
</dbReference>
<reference evidence="4 5" key="1">
    <citation type="submission" date="2017-04" db="EMBL/GenBank/DDBJ databases">
        <title>Comparative genome analysis of Subtercola boreus.</title>
        <authorList>
            <person name="Cho Y.-J."/>
            <person name="Cho A."/>
            <person name="Kim O.-S."/>
            <person name="Lee J.-I."/>
        </authorList>
    </citation>
    <scope>NUCLEOTIDE SEQUENCE [LARGE SCALE GENOMIC DNA]</scope>
    <source>
        <strain evidence="4 5">K300</strain>
    </source>
</reference>
<dbReference type="GO" id="GO:0005829">
    <property type="term" value="C:cytosol"/>
    <property type="evidence" value="ECO:0007669"/>
    <property type="project" value="TreeGrafter"/>
</dbReference>
<name>A0A3E0VLH5_9MICO</name>
<dbReference type="InterPro" id="IPR011251">
    <property type="entry name" value="Luciferase-like_dom"/>
</dbReference>
<evidence type="ECO:0000313" key="4">
    <source>
        <dbReference type="EMBL" id="RFA10844.1"/>
    </source>
</evidence>
<keyword evidence="1" id="KW-0560">Oxidoreductase</keyword>
<evidence type="ECO:0000259" key="3">
    <source>
        <dbReference type="Pfam" id="PF00296"/>
    </source>
</evidence>
<proteinExistence type="predicted"/>
<gene>
    <name evidence="4" type="ORF">B7R54_17750</name>
</gene>
<organism evidence="4 5">
    <name type="scientific">Subtercola boreus</name>
    <dbReference type="NCBI Taxonomy" id="120213"/>
    <lineage>
        <taxon>Bacteria</taxon>
        <taxon>Bacillati</taxon>
        <taxon>Actinomycetota</taxon>
        <taxon>Actinomycetes</taxon>
        <taxon>Micrococcales</taxon>
        <taxon>Microbacteriaceae</taxon>
        <taxon>Subtercola</taxon>
    </lineage>
</organism>
<accession>A0A3E0VLH5</accession>
<keyword evidence="5" id="KW-1185">Reference proteome</keyword>
<dbReference type="Gene3D" id="3.20.20.30">
    <property type="entry name" value="Luciferase-like domain"/>
    <property type="match status" value="1"/>
</dbReference>
<sequence>MSTPTFGLWYDFRNPDQWAQPIGALYRDTIDQAVWAESLGFGSAWLSEHHFAPDSYASSPLIVAAAIGARTTTMRVATNIVVAAFHNPVRLAEDANALSLITDGRFDLGVGLGYNEREFEAFGRVRKQRPSLLEDAVAIIRTAWSGSDAGHQGTRLSSPALKVIPMAEKTPRMPIGAVVAKGIERAARLGDGVITLSNDSIPVYLEALVANGKSLDEGAVFASQWVVVADDPEKEWSRIGEKVLYQVNKYIEWGSFEGSGVPDHFDAPDDLLDFGIYQLWDGAKAVDELVSLAERYPQIEDFHFWAQFPGETVESGSARVQFIADRVIPEVTRRLTPQHATV</sequence>
<dbReference type="EMBL" id="NBWZ01000001">
    <property type="protein sequence ID" value="RFA10844.1"/>
    <property type="molecule type" value="Genomic_DNA"/>
</dbReference>
<dbReference type="AlphaFoldDB" id="A0A3E0VLH5"/>
<dbReference type="Proteomes" id="UP000256486">
    <property type="component" value="Unassembled WGS sequence"/>
</dbReference>
<protein>
    <submittedName>
        <fullName evidence="4">Monooxygenase</fullName>
    </submittedName>
</protein>
<dbReference type="GO" id="GO:0016705">
    <property type="term" value="F:oxidoreductase activity, acting on paired donors, with incorporation or reduction of molecular oxygen"/>
    <property type="evidence" value="ECO:0007669"/>
    <property type="project" value="InterPro"/>
</dbReference>
<comment type="caution">
    <text evidence="4">The sequence shown here is derived from an EMBL/GenBank/DDBJ whole genome shotgun (WGS) entry which is preliminary data.</text>
</comment>
<dbReference type="PANTHER" id="PTHR30137">
    <property type="entry name" value="LUCIFERASE-LIKE MONOOXYGENASE"/>
    <property type="match status" value="1"/>
</dbReference>
<keyword evidence="2 4" id="KW-0503">Monooxygenase</keyword>
<evidence type="ECO:0000256" key="1">
    <source>
        <dbReference type="ARBA" id="ARBA00023002"/>
    </source>
</evidence>
<evidence type="ECO:0000256" key="2">
    <source>
        <dbReference type="ARBA" id="ARBA00023033"/>
    </source>
</evidence>
<dbReference type="OrthoDB" id="7903015at2"/>
<dbReference type="InterPro" id="IPR036661">
    <property type="entry name" value="Luciferase-like_sf"/>
</dbReference>
<dbReference type="GO" id="GO:0004497">
    <property type="term" value="F:monooxygenase activity"/>
    <property type="evidence" value="ECO:0007669"/>
    <property type="project" value="UniProtKB-KW"/>
</dbReference>
<evidence type="ECO:0000313" key="5">
    <source>
        <dbReference type="Proteomes" id="UP000256486"/>
    </source>
</evidence>
<dbReference type="RefSeq" id="WP_116416221.1">
    <property type="nucleotide sequence ID" value="NZ_NBWZ01000001.1"/>
</dbReference>
<feature type="domain" description="Luciferase-like" evidence="3">
    <location>
        <begin position="22"/>
        <end position="244"/>
    </location>
</feature>
<dbReference type="Pfam" id="PF00296">
    <property type="entry name" value="Bac_luciferase"/>
    <property type="match status" value="1"/>
</dbReference>
<dbReference type="SUPFAM" id="SSF51679">
    <property type="entry name" value="Bacterial luciferase-like"/>
    <property type="match status" value="1"/>
</dbReference>
<dbReference type="PANTHER" id="PTHR30137:SF8">
    <property type="entry name" value="BLR5498 PROTEIN"/>
    <property type="match status" value="1"/>
</dbReference>